<proteinExistence type="predicted"/>
<gene>
    <name evidence="1" type="ORF">KWAN_272</name>
</gene>
<dbReference type="GeneID" id="29062116"/>
<dbReference type="RefSeq" id="YP_009278877.1">
    <property type="nucleotide sequence ID" value="NC_031010.1"/>
</dbReference>
<evidence type="ECO:0000313" key="2">
    <source>
        <dbReference type="Proteomes" id="UP000202923"/>
    </source>
</evidence>
<sequence length="208" mass="23810">MDTYAASLEKWLQNQMPRVAKKSTLRLLDTPPLHISTARIKMFSPRIPLSLTNDEDKTVPRVCCSVDLARCLASARHILRTDEPPRQIFIYAFTERSVVQPSIELSQEPVRAGEVWIVPHRMGNWELYPDVIGELRLMEMNGEGNRFVFAVRCGQSVTLRNGETLREGPIYRIEVTINRQDCTVNVGECWEIDPSIFDRALDCYTVSN</sequence>
<protein>
    <submittedName>
        <fullName evidence="1">Uncharacterized protein</fullName>
    </submittedName>
</protein>
<evidence type="ECO:0000313" key="1">
    <source>
        <dbReference type="EMBL" id="ANZ49624.1"/>
    </source>
</evidence>
<dbReference type="Proteomes" id="UP000202923">
    <property type="component" value="Genome"/>
</dbReference>
<dbReference type="OrthoDB" id="13765at10239"/>
<accession>A0A1B2IEH6</accession>
<dbReference type="KEGG" id="vg:29062116"/>
<reference evidence="1 2" key="1">
    <citation type="submission" date="2016-06" db="EMBL/GenBank/DDBJ databases">
        <authorList>
            <person name="Kjaerup R.B."/>
            <person name="Dalgaard T.S."/>
            <person name="Juul-Madsen H.R."/>
        </authorList>
    </citation>
    <scope>NUCLEOTIDE SEQUENCE [LARGE SCALE GENOMIC DNA]</scope>
</reference>
<organism evidence="1 2">
    <name type="scientific">Erwinia phage vB_EamM_Kwan</name>
    <dbReference type="NCBI Taxonomy" id="1883374"/>
    <lineage>
        <taxon>Viruses</taxon>
        <taxon>Duplodnaviria</taxon>
        <taxon>Heunggongvirae</taxon>
        <taxon>Uroviricota</taxon>
        <taxon>Caudoviricetes</taxon>
        <taxon>Chimalliviridae</taxon>
        <taxon>Wellingtonvirus</taxon>
        <taxon>Wellingtonvirus wellington</taxon>
    </lineage>
</organism>
<dbReference type="EMBL" id="KX397369">
    <property type="protein sequence ID" value="ANZ49624.1"/>
    <property type="molecule type" value="Genomic_DNA"/>
</dbReference>
<name>A0A1B2IEH6_9CAUD</name>